<name>A0A8J6E9B6_9EUKA</name>
<organism evidence="2 3">
    <name type="scientific">Carpediemonas membranifera</name>
    <dbReference type="NCBI Taxonomy" id="201153"/>
    <lineage>
        <taxon>Eukaryota</taxon>
        <taxon>Metamonada</taxon>
        <taxon>Carpediemonas-like organisms</taxon>
        <taxon>Carpediemonas</taxon>
    </lineage>
</organism>
<gene>
    <name evidence="2" type="ORF">J8273_3229</name>
</gene>
<dbReference type="Proteomes" id="UP000717585">
    <property type="component" value="Unassembled WGS sequence"/>
</dbReference>
<keyword evidence="3" id="KW-1185">Reference proteome</keyword>
<dbReference type="AlphaFoldDB" id="A0A8J6E9B6"/>
<sequence>MDFSLVIPSLGAYVAAQLEQYPISSITANENTYDNRTTDSRQNNNENDKKRSNAIRNQVSRSKKGKTVMAEVVNTMIENHPQLAECPFGKTKWSQLIALALSYTSVIDKSGQLCHLLSILDTLRDSSFVRADAEFQKQYHATVKFFEQPVCSEKITSPLLQFIEQHYAEASLGFDDRSSKPRKYSDQRTNFRLWVAEAIAAYAVCIHTGQQFESFFKKNTKRGSPFTFNVEGAQATKQLFSLVNNAPLPARVSSFDAPPQGTFPGARDCDSPDSICLSPDAGPHMAPMLQDLAFSTPFLANTECRPCLTPTNVPLDIPPPAGSGVDHVPPVHVAPHADTPPGSAMLSCGSPNMDLPSLDLNLDFYSDNPYSFNLMI</sequence>
<dbReference type="EMBL" id="JAHDYR010000025">
    <property type="protein sequence ID" value="KAG9393100.1"/>
    <property type="molecule type" value="Genomic_DNA"/>
</dbReference>
<accession>A0A8J6E9B6</accession>
<comment type="caution">
    <text evidence="2">The sequence shown here is derived from an EMBL/GenBank/DDBJ whole genome shotgun (WGS) entry which is preliminary data.</text>
</comment>
<evidence type="ECO:0000313" key="3">
    <source>
        <dbReference type="Proteomes" id="UP000717585"/>
    </source>
</evidence>
<protein>
    <submittedName>
        <fullName evidence="2">Uncharacterized protein</fullName>
    </submittedName>
</protein>
<feature type="compositionally biased region" description="Polar residues" evidence="1">
    <location>
        <begin position="31"/>
        <end position="45"/>
    </location>
</feature>
<evidence type="ECO:0000256" key="1">
    <source>
        <dbReference type="SAM" id="MobiDB-lite"/>
    </source>
</evidence>
<evidence type="ECO:0000313" key="2">
    <source>
        <dbReference type="EMBL" id="KAG9393100.1"/>
    </source>
</evidence>
<reference evidence="2" key="1">
    <citation type="submission" date="2021-05" db="EMBL/GenBank/DDBJ databases">
        <title>A free-living protist that lacks canonical eukaryotic 1 DNA replication and segregation systems.</title>
        <authorList>
            <person name="Salas-Leiva D.E."/>
            <person name="Tromer E.C."/>
            <person name="Curtis B.A."/>
            <person name="Jerlstrom-Hultqvist J."/>
            <person name="Kolisko M."/>
            <person name="Yi Z."/>
            <person name="Salas-Leiva J.S."/>
            <person name="Gallot-Lavallee L."/>
            <person name="Kops G.J.P.L."/>
            <person name="Archibald J.M."/>
            <person name="Simpson A.G.B."/>
            <person name="Roger A.J."/>
        </authorList>
    </citation>
    <scope>NUCLEOTIDE SEQUENCE</scope>
    <source>
        <strain evidence="2">BICM</strain>
    </source>
</reference>
<feature type="region of interest" description="Disordered" evidence="1">
    <location>
        <begin position="31"/>
        <end position="64"/>
    </location>
</feature>
<proteinExistence type="predicted"/>